<evidence type="ECO:0000256" key="6">
    <source>
        <dbReference type="SAM" id="MobiDB-lite"/>
    </source>
</evidence>
<dbReference type="InterPro" id="IPR036508">
    <property type="entry name" value="Chitin-bd_dom_sf"/>
</dbReference>
<accession>A0A9N9WW42</accession>
<feature type="signal peptide" evidence="7">
    <location>
        <begin position="1"/>
        <end position="19"/>
    </location>
</feature>
<feature type="domain" description="Chitin-binding type-2" evidence="8">
    <location>
        <begin position="78"/>
        <end position="138"/>
    </location>
</feature>
<feature type="region of interest" description="Disordered" evidence="6">
    <location>
        <begin position="148"/>
        <end position="173"/>
    </location>
</feature>
<evidence type="ECO:0000256" key="7">
    <source>
        <dbReference type="SAM" id="SignalP"/>
    </source>
</evidence>
<dbReference type="SUPFAM" id="SSF57625">
    <property type="entry name" value="Invertebrate chitin-binding proteins"/>
    <property type="match status" value="3"/>
</dbReference>
<evidence type="ECO:0000313" key="10">
    <source>
        <dbReference type="Proteomes" id="UP001153620"/>
    </source>
</evidence>
<dbReference type="SMART" id="SM00494">
    <property type="entry name" value="ChtBD2"/>
    <property type="match status" value="3"/>
</dbReference>
<gene>
    <name evidence="9" type="ORF">CHIRRI_LOCUS11314</name>
</gene>
<dbReference type="PROSITE" id="PS50940">
    <property type="entry name" value="CHIT_BIND_II"/>
    <property type="match status" value="3"/>
</dbReference>
<dbReference type="Pfam" id="PF01607">
    <property type="entry name" value="CBM_14"/>
    <property type="match status" value="3"/>
</dbReference>
<dbReference type="EMBL" id="OU895879">
    <property type="protein sequence ID" value="CAG9808475.1"/>
    <property type="molecule type" value="Genomic_DNA"/>
</dbReference>
<dbReference type="InterPro" id="IPR002557">
    <property type="entry name" value="Chitin-bd_dom"/>
</dbReference>
<keyword evidence="4" id="KW-1015">Disulfide bond</keyword>
<evidence type="ECO:0000256" key="2">
    <source>
        <dbReference type="ARBA" id="ARBA00022729"/>
    </source>
</evidence>
<keyword evidence="10" id="KW-1185">Reference proteome</keyword>
<dbReference type="AlphaFoldDB" id="A0A9N9WW42"/>
<reference evidence="9" key="2">
    <citation type="submission" date="2022-10" db="EMBL/GenBank/DDBJ databases">
        <authorList>
            <consortium name="ENA_rothamsted_submissions"/>
            <consortium name="culmorum"/>
            <person name="King R."/>
        </authorList>
    </citation>
    <scope>NUCLEOTIDE SEQUENCE</scope>
</reference>
<evidence type="ECO:0000259" key="8">
    <source>
        <dbReference type="PROSITE" id="PS50940"/>
    </source>
</evidence>
<evidence type="ECO:0000256" key="5">
    <source>
        <dbReference type="ARBA" id="ARBA00023180"/>
    </source>
</evidence>
<dbReference type="OrthoDB" id="6020543at2759"/>
<keyword evidence="2 7" id="KW-0732">Signal</keyword>
<protein>
    <recommendedName>
        <fullName evidence="8">Chitin-binding type-2 domain-containing protein</fullName>
    </recommendedName>
</protein>
<dbReference type="GO" id="GO:0005576">
    <property type="term" value="C:extracellular region"/>
    <property type="evidence" value="ECO:0007669"/>
    <property type="project" value="InterPro"/>
</dbReference>
<feature type="domain" description="Chitin-binding type-2" evidence="8">
    <location>
        <begin position="182"/>
        <end position="237"/>
    </location>
</feature>
<dbReference type="PANTHER" id="PTHR23301:SF0">
    <property type="entry name" value="CHITIN-BINDING TYPE-2 DOMAIN-CONTAINING PROTEIN-RELATED"/>
    <property type="match status" value="1"/>
</dbReference>
<evidence type="ECO:0000313" key="9">
    <source>
        <dbReference type="EMBL" id="CAG9808475.1"/>
    </source>
</evidence>
<dbReference type="Gene3D" id="2.170.140.10">
    <property type="entry name" value="Chitin binding domain"/>
    <property type="match status" value="3"/>
</dbReference>
<dbReference type="PANTHER" id="PTHR23301">
    <property type="entry name" value="CHITIN BINDING PERITROPHIN-A"/>
    <property type="match status" value="1"/>
</dbReference>
<evidence type="ECO:0000256" key="4">
    <source>
        <dbReference type="ARBA" id="ARBA00023157"/>
    </source>
</evidence>
<evidence type="ECO:0000256" key="1">
    <source>
        <dbReference type="ARBA" id="ARBA00022669"/>
    </source>
</evidence>
<keyword evidence="5" id="KW-0325">Glycoprotein</keyword>
<organism evidence="9 10">
    <name type="scientific">Chironomus riparius</name>
    <dbReference type="NCBI Taxonomy" id="315576"/>
    <lineage>
        <taxon>Eukaryota</taxon>
        <taxon>Metazoa</taxon>
        <taxon>Ecdysozoa</taxon>
        <taxon>Arthropoda</taxon>
        <taxon>Hexapoda</taxon>
        <taxon>Insecta</taxon>
        <taxon>Pterygota</taxon>
        <taxon>Neoptera</taxon>
        <taxon>Endopterygota</taxon>
        <taxon>Diptera</taxon>
        <taxon>Nematocera</taxon>
        <taxon>Chironomoidea</taxon>
        <taxon>Chironomidae</taxon>
        <taxon>Chironominae</taxon>
        <taxon>Chironomus</taxon>
    </lineage>
</organism>
<dbReference type="Proteomes" id="UP001153620">
    <property type="component" value="Chromosome 3"/>
</dbReference>
<sequence length="248" mass="27472">MKILLIFAAVAVTFQSSTAQIIGPVCPSDKLQWLPHPTDCSRYYVCQHTTLFERSCAPGLLFNNISGQCRLPQFSFCALSCPLNDNPSNLVFLPDFHDCARYFVCNDGRAVSRGCADGLLFDTNNNWCDFSSNVDCESRGNGTILDPVESTTNAGDGDGVPEPTAPPTVAPTTTTTTVNPNIFECPITPGVQLFHHTIYCHKYFRCHNGISYLRECPEGQLFDFFERMCKADAICYDPDLVTDIPEQK</sequence>
<dbReference type="InterPro" id="IPR051940">
    <property type="entry name" value="Chitin_bind-dev_reg"/>
</dbReference>
<feature type="domain" description="Chitin-binding type-2" evidence="8">
    <location>
        <begin position="23"/>
        <end position="77"/>
    </location>
</feature>
<keyword evidence="1" id="KW-0147">Chitin-binding</keyword>
<reference evidence="9" key="1">
    <citation type="submission" date="2022-01" db="EMBL/GenBank/DDBJ databases">
        <authorList>
            <person name="King R."/>
        </authorList>
    </citation>
    <scope>NUCLEOTIDE SEQUENCE</scope>
</reference>
<proteinExistence type="predicted"/>
<evidence type="ECO:0000256" key="3">
    <source>
        <dbReference type="ARBA" id="ARBA00022737"/>
    </source>
</evidence>
<name>A0A9N9WW42_9DIPT</name>
<dbReference type="GO" id="GO:0008061">
    <property type="term" value="F:chitin binding"/>
    <property type="evidence" value="ECO:0007669"/>
    <property type="project" value="UniProtKB-KW"/>
</dbReference>
<keyword evidence="3" id="KW-0677">Repeat</keyword>
<feature type="chain" id="PRO_5040406535" description="Chitin-binding type-2 domain-containing protein" evidence="7">
    <location>
        <begin position="20"/>
        <end position="248"/>
    </location>
</feature>